<dbReference type="Proteomes" id="UP000468766">
    <property type="component" value="Unassembled WGS sequence"/>
</dbReference>
<comment type="cofactor">
    <cofactor evidence="3">
        <name>Mg(2+)</name>
        <dbReference type="ChEBI" id="CHEBI:18420"/>
    </cofactor>
    <text evidence="3">Binds 2 magnesium ions per subunit.</text>
</comment>
<evidence type="ECO:0000256" key="2">
    <source>
        <dbReference type="ARBA" id="ARBA00022801"/>
    </source>
</evidence>
<keyword evidence="3" id="KW-0479">Metal-binding</keyword>
<protein>
    <submittedName>
        <fullName evidence="4">ADP-ribosylglycohydrolase family protein</fullName>
    </submittedName>
</protein>
<evidence type="ECO:0000313" key="4">
    <source>
        <dbReference type="EMBL" id="KAB2950842.1"/>
    </source>
</evidence>
<dbReference type="InterPro" id="IPR036705">
    <property type="entry name" value="Ribosyl_crysJ1_sf"/>
</dbReference>
<dbReference type="PANTHER" id="PTHR16222">
    <property type="entry name" value="ADP-RIBOSYLGLYCOHYDROLASE"/>
    <property type="match status" value="1"/>
</dbReference>
<dbReference type="OrthoDB" id="9798107at2"/>
<dbReference type="RefSeq" id="WP_151621805.1">
    <property type="nucleotide sequence ID" value="NZ_WBXO01000020.1"/>
</dbReference>
<keyword evidence="3" id="KW-0460">Magnesium</keyword>
<keyword evidence="5" id="KW-1185">Reference proteome</keyword>
<accession>A0A6I0F212</accession>
<evidence type="ECO:0000256" key="1">
    <source>
        <dbReference type="ARBA" id="ARBA00010702"/>
    </source>
</evidence>
<feature type="binding site" evidence="3">
    <location>
        <position position="274"/>
    </location>
    <ligand>
        <name>Mg(2+)</name>
        <dbReference type="ChEBI" id="CHEBI:18420"/>
        <label>1</label>
    </ligand>
</feature>
<evidence type="ECO:0000256" key="3">
    <source>
        <dbReference type="PIRSR" id="PIRSR605502-1"/>
    </source>
</evidence>
<dbReference type="InterPro" id="IPR050792">
    <property type="entry name" value="ADP-ribosylglycohydrolase"/>
</dbReference>
<feature type="binding site" evidence="3">
    <location>
        <position position="271"/>
    </location>
    <ligand>
        <name>Mg(2+)</name>
        <dbReference type="ChEBI" id="CHEBI:18420"/>
        <label>1</label>
    </ligand>
</feature>
<dbReference type="InterPro" id="IPR005502">
    <property type="entry name" value="Ribosyl_crysJ1"/>
</dbReference>
<dbReference type="GO" id="GO:0046872">
    <property type="term" value="F:metal ion binding"/>
    <property type="evidence" value="ECO:0007669"/>
    <property type="project" value="UniProtKB-KW"/>
</dbReference>
<dbReference type="SUPFAM" id="SSF101478">
    <property type="entry name" value="ADP-ribosylglycohydrolase"/>
    <property type="match status" value="1"/>
</dbReference>
<dbReference type="Gene3D" id="1.10.4080.10">
    <property type="entry name" value="ADP-ribosylation/Crystallin J1"/>
    <property type="match status" value="1"/>
</dbReference>
<dbReference type="PANTHER" id="PTHR16222:SF24">
    <property type="entry name" value="ADP-RIBOSYLHYDROLASE ARH3"/>
    <property type="match status" value="1"/>
</dbReference>
<evidence type="ECO:0000313" key="5">
    <source>
        <dbReference type="Proteomes" id="UP000468766"/>
    </source>
</evidence>
<keyword evidence="2 4" id="KW-0378">Hydrolase</keyword>
<dbReference type="EMBL" id="WBXO01000020">
    <property type="protein sequence ID" value="KAB2950842.1"/>
    <property type="molecule type" value="Genomic_DNA"/>
</dbReference>
<proteinExistence type="inferred from homology"/>
<dbReference type="GO" id="GO:0016787">
    <property type="term" value="F:hydrolase activity"/>
    <property type="evidence" value="ECO:0007669"/>
    <property type="project" value="UniProtKB-KW"/>
</dbReference>
<gene>
    <name evidence="4" type="ORF">F9B85_13840</name>
</gene>
<feature type="binding site" evidence="3">
    <location>
        <position position="57"/>
    </location>
    <ligand>
        <name>Mg(2+)</name>
        <dbReference type="ChEBI" id="CHEBI:18420"/>
        <label>1</label>
    </ligand>
</feature>
<dbReference type="AlphaFoldDB" id="A0A6I0F212"/>
<name>A0A6I0F212_9FIRM</name>
<organism evidence="4 5">
    <name type="scientific">Heliorestis acidaminivorans</name>
    <dbReference type="NCBI Taxonomy" id="553427"/>
    <lineage>
        <taxon>Bacteria</taxon>
        <taxon>Bacillati</taxon>
        <taxon>Bacillota</taxon>
        <taxon>Clostridia</taxon>
        <taxon>Eubacteriales</taxon>
        <taxon>Heliobacteriaceae</taxon>
        <taxon>Heliorestis</taxon>
    </lineage>
</organism>
<reference evidence="4 5" key="1">
    <citation type="submission" date="2019-10" db="EMBL/GenBank/DDBJ databases">
        <title>Whole-genome sequence of the extremophile Heliorestis acidaminivorans DSM 24790.</title>
        <authorList>
            <person name="Kyndt J.A."/>
            <person name="Meyer T.E."/>
        </authorList>
    </citation>
    <scope>NUCLEOTIDE SEQUENCE [LARGE SCALE GENOMIC DNA]</scope>
    <source>
        <strain evidence="4 5">DSM 24790</strain>
    </source>
</reference>
<dbReference type="Pfam" id="PF03747">
    <property type="entry name" value="ADP_ribosyl_GH"/>
    <property type="match status" value="1"/>
</dbReference>
<feature type="binding site" evidence="3">
    <location>
        <position position="273"/>
    </location>
    <ligand>
        <name>Mg(2+)</name>
        <dbReference type="ChEBI" id="CHEBI:18420"/>
        <label>1</label>
    </ligand>
</feature>
<feature type="binding site" evidence="3">
    <location>
        <position position="55"/>
    </location>
    <ligand>
        <name>Mg(2+)</name>
        <dbReference type="ChEBI" id="CHEBI:18420"/>
        <label>1</label>
    </ligand>
</feature>
<comment type="similarity">
    <text evidence="1">Belongs to the ADP-ribosylglycohydrolase family.</text>
</comment>
<comment type="caution">
    <text evidence="4">The sequence shown here is derived from an EMBL/GenBank/DDBJ whole genome shotgun (WGS) entry which is preliminary data.</text>
</comment>
<feature type="binding site" evidence="3">
    <location>
        <position position="56"/>
    </location>
    <ligand>
        <name>Mg(2+)</name>
        <dbReference type="ChEBI" id="CHEBI:18420"/>
        <label>1</label>
    </ligand>
</feature>
<sequence>MDLYINRIMGAVIGATIGDALGVPVEFKRRAELEKNPVTDMSSGGTHNQPAGTWSDDTSLLICHVESIINKGFDMNDLAKRFIAWLQEGKTTAHGQVFDVGYTTMIAIQRLASGVSPKKSGLIDEKSNGNGSLMRIVPVSLFVAQLPMKQIERYIKEASSITHGHPRSQLACFIFSLLAIQLLHGNSPKSSYQKTIEQLHQMQERQELFIGMEREMSHFSHILNGSLGSLPRNVIPSSGYVIDTLTASIWCLLQSQSYEDCVLQAVNLGEDTDTTAAVAGALAGLYYGFKALPKEWINVLAQKEVLCDLAHQFAQKVIKNIDANNKQ</sequence>